<dbReference type="EMBL" id="SOJN01000046">
    <property type="protein sequence ID" value="TET46705.1"/>
    <property type="molecule type" value="Genomic_DNA"/>
</dbReference>
<dbReference type="Proteomes" id="UP000315525">
    <property type="component" value="Unassembled WGS sequence"/>
</dbReference>
<protein>
    <submittedName>
        <fullName evidence="1">Uncharacterized protein</fullName>
    </submittedName>
</protein>
<proteinExistence type="predicted"/>
<sequence length="59" mass="6974">MSKPVVTIHELETTKWTLDRLKEATPDEIESTRRYIVQKSSASNQKLYITFFCRLLEDL</sequence>
<organism evidence="1 2">
    <name type="scientific">candidate division TA06 bacterium</name>
    <dbReference type="NCBI Taxonomy" id="2250710"/>
    <lineage>
        <taxon>Bacteria</taxon>
        <taxon>Bacteria division TA06</taxon>
    </lineage>
</organism>
<evidence type="ECO:0000313" key="1">
    <source>
        <dbReference type="EMBL" id="TET46705.1"/>
    </source>
</evidence>
<dbReference type="AlphaFoldDB" id="A0A523UVX7"/>
<comment type="caution">
    <text evidence="1">The sequence shown here is derived from an EMBL/GenBank/DDBJ whole genome shotgun (WGS) entry which is preliminary data.</text>
</comment>
<accession>A0A523UVX7</accession>
<evidence type="ECO:0000313" key="2">
    <source>
        <dbReference type="Proteomes" id="UP000315525"/>
    </source>
</evidence>
<reference evidence="1 2" key="1">
    <citation type="submission" date="2019-03" db="EMBL/GenBank/DDBJ databases">
        <title>Metabolic potential of uncultured bacteria and archaea associated with petroleum seepage in deep-sea sediments.</title>
        <authorList>
            <person name="Dong X."/>
            <person name="Hubert C."/>
        </authorList>
    </citation>
    <scope>NUCLEOTIDE SEQUENCE [LARGE SCALE GENOMIC DNA]</scope>
    <source>
        <strain evidence="1">E44_bin18</strain>
    </source>
</reference>
<name>A0A523UVX7_UNCT6</name>
<gene>
    <name evidence="1" type="ORF">E3J62_03645</name>
</gene>